<accession>A0A1A0DMK9</accession>
<name>A0A1A0DMK9_ACEPA</name>
<gene>
    <name evidence="1" type="ORF">SRCM100623_00308</name>
</gene>
<comment type="caution">
    <text evidence="1">The sequence shown here is derived from an EMBL/GenBank/DDBJ whole genome shotgun (WGS) entry which is preliminary data.</text>
</comment>
<evidence type="ECO:0000313" key="2">
    <source>
        <dbReference type="Proteomes" id="UP000093796"/>
    </source>
</evidence>
<dbReference type="AlphaFoldDB" id="A0A1A0DMK9"/>
<dbReference type="Proteomes" id="UP000093796">
    <property type="component" value="Unassembled WGS sequence"/>
</dbReference>
<dbReference type="EMBL" id="LYUD01000024">
    <property type="protein sequence ID" value="OAZ75917.1"/>
    <property type="molecule type" value="Genomic_DNA"/>
</dbReference>
<dbReference type="PATRIC" id="fig|438.15.peg.342"/>
<sequence>MMSVVGMTAVGFLVCLAVAKAVDVIAASWFTGSVRRPKHAKRASYR</sequence>
<reference evidence="1 2" key="1">
    <citation type="submission" date="2016-05" db="EMBL/GenBank/DDBJ databases">
        <title>Genome sequencing of Acetobacter pasteurianus strain SRCM100623.</title>
        <authorList>
            <person name="Song Y.R."/>
        </authorList>
    </citation>
    <scope>NUCLEOTIDE SEQUENCE [LARGE SCALE GENOMIC DNA]</scope>
    <source>
        <strain evidence="1 2">SRCM100623</strain>
    </source>
</reference>
<proteinExistence type="predicted"/>
<evidence type="ECO:0000313" key="1">
    <source>
        <dbReference type="EMBL" id="OAZ75917.1"/>
    </source>
</evidence>
<protein>
    <submittedName>
        <fullName evidence="1">Uncharacterized protein</fullName>
    </submittedName>
</protein>
<organism evidence="1 2">
    <name type="scientific">Acetobacter pasteurianus</name>
    <name type="common">Acetobacter turbidans</name>
    <dbReference type="NCBI Taxonomy" id="438"/>
    <lineage>
        <taxon>Bacteria</taxon>
        <taxon>Pseudomonadati</taxon>
        <taxon>Pseudomonadota</taxon>
        <taxon>Alphaproteobacteria</taxon>
        <taxon>Acetobacterales</taxon>
        <taxon>Acetobacteraceae</taxon>
        <taxon>Acetobacter</taxon>
    </lineage>
</organism>